<evidence type="ECO:0000256" key="2">
    <source>
        <dbReference type="ARBA" id="ARBA00007400"/>
    </source>
</evidence>
<dbReference type="RefSeq" id="WP_188223943.1">
    <property type="nucleotide sequence ID" value="NZ_JACVXD010000006.1"/>
</dbReference>
<dbReference type="Pfam" id="PF01757">
    <property type="entry name" value="Acyl_transf_3"/>
    <property type="match status" value="1"/>
</dbReference>
<dbReference type="GO" id="GO:0009246">
    <property type="term" value="P:enterobacterial common antigen biosynthetic process"/>
    <property type="evidence" value="ECO:0007669"/>
    <property type="project" value="TreeGrafter"/>
</dbReference>
<gene>
    <name evidence="9" type="ORF">ICJ85_11535</name>
</gene>
<protein>
    <submittedName>
        <fullName evidence="9">Acyltransferase</fullName>
    </submittedName>
</protein>
<feature type="transmembrane region" description="Helical" evidence="7">
    <location>
        <begin position="290"/>
        <end position="308"/>
    </location>
</feature>
<evidence type="ECO:0000256" key="7">
    <source>
        <dbReference type="SAM" id="Phobius"/>
    </source>
</evidence>
<dbReference type="PANTHER" id="PTHR40074">
    <property type="entry name" value="O-ACETYLTRANSFERASE WECH"/>
    <property type="match status" value="1"/>
</dbReference>
<feature type="transmembrane region" description="Helical" evidence="7">
    <location>
        <begin position="86"/>
        <end position="107"/>
    </location>
</feature>
<dbReference type="InterPro" id="IPR002656">
    <property type="entry name" value="Acyl_transf_3_dom"/>
</dbReference>
<dbReference type="AlphaFoldDB" id="A0A8J6QBV7"/>
<accession>A0A8J6QBV7</accession>
<feature type="domain" description="Acyltransferase 3" evidence="8">
    <location>
        <begin position="13"/>
        <end position="338"/>
    </location>
</feature>
<keyword evidence="3" id="KW-1003">Cell membrane</keyword>
<organism evidence="9 10">
    <name type="scientific">Aestuariibaculum marinum</name>
    <dbReference type="NCBI Taxonomy" id="2683592"/>
    <lineage>
        <taxon>Bacteria</taxon>
        <taxon>Pseudomonadati</taxon>
        <taxon>Bacteroidota</taxon>
        <taxon>Flavobacteriia</taxon>
        <taxon>Flavobacteriales</taxon>
        <taxon>Flavobacteriaceae</taxon>
    </lineage>
</organism>
<evidence type="ECO:0000256" key="1">
    <source>
        <dbReference type="ARBA" id="ARBA00004651"/>
    </source>
</evidence>
<proteinExistence type="inferred from homology"/>
<feature type="transmembrane region" description="Helical" evidence="7">
    <location>
        <begin position="221"/>
        <end position="241"/>
    </location>
</feature>
<name>A0A8J6QBV7_9FLAO</name>
<feature type="transmembrane region" description="Helical" evidence="7">
    <location>
        <begin position="12"/>
        <end position="34"/>
    </location>
</feature>
<keyword evidence="5 7" id="KW-1133">Transmembrane helix</keyword>
<comment type="subcellular location">
    <subcellularLocation>
        <location evidence="1">Cell membrane</location>
        <topology evidence="1">Multi-pass membrane protein</topology>
    </subcellularLocation>
</comment>
<evidence type="ECO:0000256" key="3">
    <source>
        <dbReference type="ARBA" id="ARBA00022475"/>
    </source>
</evidence>
<evidence type="ECO:0000313" key="9">
    <source>
        <dbReference type="EMBL" id="MBD0824646.1"/>
    </source>
</evidence>
<comment type="similarity">
    <text evidence="2">Belongs to the acyltransferase 3 family.</text>
</comment>
<dbReference type="EMBL" id="JACVXD010000006">
    <property type="protein sequence ID" value="MBD0824646.1"/>
    <property type="molecule type" value="Genomic_DNA"/>
</dbReference>
<reference evidence="9 10" key="1">
    <citation type="journal article" date="2018" name="J. Microbiol.">
        <title>Aestuariibaculum marinum sp. nov., a marine bacterium isolated from seawater in South Korea.</title>
        <authorList>
            <person name="Choi J."/>
            <person name="Lee D."/>
            <person name="Jang J.H."/>
            <person name="Cha S."/>
            <person name="Seo T."/>
        </authorList>
    </citation>
    <scope>NUCLEOTIDE SEQUENCE [LARGE SCALE GENOMIC DNA]</scope>
    <source>
        <strain evidence="9 10">IP7</strain>
    </source>
</reference>
<feature type="transmembrane region" description="Helical" evidence="7">
    <location>
        <begin position="127"/>
        <end position="149"/>
    </location>
</feature>
<feature type="transmembrane region" description="Helical" evidence="7">
    <location>
        <begin position="253"/>
        <end position="270"/>
    </location>
</feature>
<evidence type="ECO:0000259" key="8">
    <source>
        <dbReference type="Pfam" id="PF01757"/>
    </source>
</evidence>
<evidence type="ECO:0000256" key="4">
    <source>
        <dbReference type="ARBA" id="ARBA00022692"/>
    </source>
</evidence>
<dbReference type="PANTHER" id="PTHR40074:SF2">
    <property type="entry name" value="O-ACETYLTRANSFERASE WECH"/>
    <property type="match status" value="1"/>
</dbReference>
<evidence type="ECO:0000256" key="5">
    <source>
        <dbReference type="ARBA" id="ARBA00022989"/>
    </source>
</evidence>
<dbReference type="GO" id="GO:0016413">
    <property type="term" value="F:O-acetyltransferase activity"/>
    <property type="evidence" value="ECO:0007669"/>
    <property type="project" value="TreeGrafter"/>
</dbReference>
<evidence type="ECO:0000256" key="6">
    <source>
        <dbReference type="ARBA" id="ARBA00023136"/>
    </source>
</evidence>
<dbReference type="Proteomes" id="UP000621516">
    <property type="component" value="Unassembled WGS sequence"/>
</dbReference>
<keyword evidence="9" id="KW-0808">Transferase</keyword>
<keyword evidence="6 7" id="KW-0472">Membrane</keyword>
<evidence type="ECO:0000313" key="10">
    <source>
        <dbReference type="Proteomes" id="UP000621516"/>
    </source>
</evidence>
<feature type="transmembrane region" description="Helical" evidence="7">
    <location>
        <begin position="54"/>
        <end position="74"/>
    </location>
</feature>
<feature type="transmembrane region" description="Helical" evidence="7">
    <location>
        <begin position="161"/>
        <end position="179"/>
    </location>
</feature>
<keyword evidence="4 7" id="KW-0812">Transmembrane</keyword>
<sequence length="356" mass="41509">MANKEAIFLNHVHCFRGLAILIIVFGHAIAGAVIEAKGVFDESYPLVMISEVLYHDSTIYFAVMSGLLFTSVLRVKGYRRFYMNKLKFIIIPYLFLTLVFTLFKMKFVSDTLFENVWNYLHQVGRDLIYGKANFVMWYIPVLVFLYLVTPALDWLRTRSKLTKAVFLLMVLMPLLVSRIQMAHEYLLKLETMLYFTGAYAFGMWIGSNLNKKLNLMKRLRFLVLILAFISTVLLFFLYTYQFDVIGEVSLRESLFYIQKLCFTVLILLLFKKYEHKRIKWLNVVARDSFAIYFLHGFILFSSLSWFKAVLDIHQIEPLNIISGAVLLLVYSVGLSLLTVYISKKLFKSYSRFLVGA</sequence>
<comment type="caution">
    <text evidence="9">The sequence shown here is derived from an EMBL/GenBank/DDBJ whole genome shotgun (WGS) entry which is preliminary data.</text>
</comment>
<feature type="transmembrane region" description="Helical" evidence="7">
    <location>
        <begin position="320"/>
        <end position="341"/>
    </location>
</feature>
<keyword evidence="9" id="KW-0012">Acyltransferase</keyword>
<keyword evidence="10" id="KW-1185">Reference proteome</keyword>
<feature type="transmembrane region" description="Helical" evidence="7">
    <location>
        <begin position="191"/>
        <end position="209"/>
    </location>
</feature>
<dbReference type="GO" id="GO:0005886">
    <property type="term" value="C:plasma membrane"/>
    <property type="evidence" value="ECO:0007669"/>
    <property type="project" value="UniProtKB-SubCell"/>
</dbReference>